<reference evidence="10" key="1">
    <citation type="journal article" date="2017" name="Genome Biol.">
        <title>Comparative genomics reveals high biological diversity and specific adaptations in the industrially and medically important fungal genus Aspergillus.</title>
        <authorList>
            <person name="de Vries R.P."/>
            <person name="Riley R."/>
            <person name="Wiebenga A."/>
            <person name="Aguilar-Osorio G."/>
            <person name="Amillis S."/>
            <person name="Uchima C.A."/>
            <person name="Anderluh G."/>
            <person name="Asadollahi M."/>
            <person name="Askin M."/>
            <person name="Barry K."/>
            <person name="Battaglia E."/>
            <person name="Bayram O."/>
            <person name="Benocci T."/>
            <person name="Braus-Stromeyer S.A."/>
            <person name="Caldana C."/>
            <person name="Canovas D."/>
            <person name="Cerqueira G.C."/>
            <person name="Chen F."/>
            <person name="Chen W."/>
            <person name="Choi C."/>
            <person name="Clum A."/>
            <person name="Dos Santos R.A."/>
            <person name="Damasio A.R."/>
            <person name="Diallinas G."/>
            <person name="Emri T."/>
            <person name="Fekete E."/>
            <person name="Flipphi M."/>
            <person name="Freyberg S."/>
            <person name="Gallo A."/>
            <person name="Gournas C."/>
            <person name="Habgood R."/>
            <person name="Hainaut M."/>
            <person name="Harispe M.L."/>
            <person name="Henrissat B."/>
            <person name="Hilden K.S."/>
            <person name="Hope R."/>
            <person name="Hossain A."/>
            <person name="Karabika E."/>
            <person name="Karaffa L."/>
            <person name="Karanyi Z."/>
            <person name="Krasevec N."/>
            <person name="Kuo A."/>
            <person name="Kusch H."/>
            <person name="LaButti K."/>
            <person name="Lagendijk E.L."/>
            <person name="Lapidus A."/>
            <person name="Levasseur A."/>
            <person name="Lindquist E."/>
            <person name="Lipzen A."/>
            <person name="Logrieco A.F."/>
            <person name="MacCabe A."/>
            <person name="Maekelae M.R."/>
            <person name="Malavazi I."/>
            <person name="Melin P."/>
            <person name="Meyer V."/>
            <person name="Mielnichuk N."/>
            <person name="Miskei M."/>
            <person name="Molnar A.P."/>
            <person name="Mule G."/>
            <person name="Ngan C.Y."/>
            <person name="Orejas M."/>
            <person name="Orosz E."/>
            <person name="Ouedraogo J.P."/>
            <person name="Overkamp K.M."/>
            <person name="Park H.-S."/>
            <person name="Perrone G."/>
            <person name="Piumi F."/>
            <person name="Punt P.J."/>
            <person name="Ram A.F."/>
            <person name="Ramon A."/>
            <person name="Rauscher S."/>
            <person name="Record E."/>
            <person name="Riano-Pachon D.M."/>
            <person name="Robert V."/>
            <person name="Roehrig J."/>
            <person name="Ruller R."/>
            <person name="Salamov A."/>
            <person name="Salih N.S."/>
            <person name="Samson R.A."/>
            <person name="Sandor E."/>
            <person name="Sanguinetti M."/>
            <person name="Schuetze T."/>
            <person name="Sepcic K."/>
            <person name="Shelest E."/>
            <person name="Sherlock G."/>
            <person name="Sophianopoulou V."/>
            <person name="Squina F.M."/>
            <person name="Sun H."/>
            <person name="Susca A."/>
            <person name="Todd R.B."/>
            <person name="Tsang A."/>
            <person name="Unkles S.E."/>
            <person name="van de Wiele N."/>
            <person name="van Rossen-Uffink D."/>
            <person name="Oliveira J.V."/>
            <person name="Vesth T.C."/>
            <person name="Visser J."/>
            <person name="Yu J.-H."/>
            <person name="Zhou M."/>
            <person name="Andersen M.R."/>
            <person name="Archer D.B."/>
            <person name="Baker S.E."/>
            <person name="Benoit I."/>
            <person name="Brakhage A.A."/>
            <person name="Braus G.H."/>
            <person name="Fischer R."/>
            <person name="Frisvad J.C."/>
            <person name="Goldman G.H."/>
            <person name="Houbraken J."/>
            <person name="Oakley B."/>
            <person name="Pocsi I."/>
            <person name="Scazzocchio C."/>
            <person name="Seiboth B."/>
            <person name="vanKuyk P.A."/>
            <person name="Wortman J."/>
            <person name="Dyer P.S."/>
            <person name="Grigoriev I.V."/>
        </authorList>
    </citation>
    <scope>NUCLEOTIDE SEQUENCE [LARGE SCALE GENOMIC DNA]</scope>
    <source>
        <strain evidence="10">CBS 583.65</strain>
    </source>
</reference>
<evidence type="ECO:0000313" key="9">
    <source>
        <dbReference type="EMBL" id="OJJ02074.1"/>
    </source>
</evidence>
<name>A0A1L9PKM2_ASPVE</name>
<feature type="compositionally biased region" description="Polar residues" evidence="6">
    <location>
        <begin position="1"/>
        <end position="14"/>
    </location>
</feature>
<dbReference type="STRING" id="1036611.A0A1L9PKM2"/>
<feature type="domain" description="Major facilitator superfamily (MFS) profile" evidence="8">
    <location>
        <begin position="36"/>
        <end position="452"/>
    </location>
</feature>
<feature type="transmembrane region" description="Helical" evidence="7">
    <location>
        <begin position="359"/>
        <end position="382"/>
    </location>
</feature>
<dbReference type="InterPro" id="IPR011701">
    <property type="entry name" value="MFS"/>
</dbReference>
<sequence>MTVTPEATETQSLLERQPTEHRESPRSWSTPRKAAILGVVSFAVFNDAVGTGIVNPGASQIVREFQITNPAVIPFLISVHVIGMAIGPLIVSPASELWGRCPLMHISNILLMASLAMGALSTNITTLLVARVITGMAGCIPIVLEGGFIADLVSAEKRGKIIAIWALAPVSVLTDWLGPIVAGELTLRLGWRSAFWAMSIVAAVQTLVAMFILRETSDPSVLRKSTKSEDSGSNRWGAFVTAFARPVKLATLSPVVILSALKMSMAYVIFYILMSDLPILFGDKYDFDSSQIGYCYISPTIGAVFGFTILGGLADRVFQKRTVKRGMSKPQDRLAIMSFEVLLIAVGILAYGWSAQAKMHWIIPLLGANLTMVGSSGVVVSLQQYLTDYFGPHVPGAIAVCTVLRSVLGSVLPSTIPALFDRLGYGWGSSVLAAAVLLFCPITSLLNRFEGYYENAQMY</sequence>
<evidence type="ECO:0000256" key="2">
    <source>
        <dbReference type="ARBA" id="ARBA00008335"/>
    </source>
</evidence>
<evidence type="ECO:0000256" key="3">
    <source>
        <dbReference type="ARBA" id="ARBA00022692"/>
    </source>
</evidence>
<feature type="transmembrane region" description="Helical" evidence="7">
    <location>
        <begin position="128"/>
        <end position="150"/>
    </location>
</feature>
<evidence type="ECO:0000256" key="5">
    <source>
        <dbReference type="ARBA" id="ARBA00023136"/>
    </source>
</evidence>
<evidence type="ECO:0000256" key="1">
    <source>
        <dbReference type="ARBA" id="ARBA00004141"/>
    </source>
</evidence>
<keyword evidence="3 7" id="KW-0812">Transmembrane</keyword>
<dbReference type="RefSeq" id="XP_040667836.1">
    <property type="nucleotide sequence ID" value="XM_040807013.1"/>
</dbReference>
<dbReference type="PANTHER" id="PTHR23502">
    <property type="entry name" value="MAJOR FACILITATOR SUPERFAMILY"/>
    <property type="match status" value="1"/>
</dbReference>
<dbReference type="GeneID" id="63722524"/>
<evidence type="ECO:0000256" key="6">
    <source>
        <dbReference type="SAM" id="MobiDB-lite"/>
    </source>
</evidence>
<feature type="transmembrane region" description="Helical" evidence="7">
    <location>
        <begin position="294"/>
        <end position="313"/>
    </location>
</feature>
<feature type="transmembrane region" description="Helical" evidence="7">
    <location>
        <begin position="194"/>
        <end position="213"/>
    </location>
</feature>
<keyword evidence="4 7" id="KW-1133">Transmembrane helix</keyword>
<dbReference type="VEuPathDB" id="FungiDB:ASPVEDRAFT_133246"/>
<dbReference type="PANTHER" id="PTHR23502:SF68">
    <property type="entry name" value="MULTIDRUG TRANSPORTER, PUTATIVE (AFU_ORTHOLOGUE AFUA_3G01120)-RELATED"/>
    <property type="match status" value="1"/>
</dbReference>
<feature type="transmembrane region" description="Helical" evidence="7">
    <location>
        <begin position="334"/>
        <end position="353"/>
    </location>
</feature>
<organism evidence="9 10">
    <name type="scientific">Aspergillus versicolor CBS 583.65</name>
    <dbReference type="NCBI Taxonomy" id="1036611"/>
    <lineage>
        <taxon>Eukaryota</taxon>
        <taxon>Fungi</taxon>
        <taxon>Dikarya</taxon>
        <taxon>Ascomycota</taxon>
        <taxon>Pezizomycotina</taxon>
        <taxon>Eurotiomycetes</taxon>
        <taxon>Eurotiomycetidae</taxon>
        <taxon>Eurotiales</taxon>
        <taxon>Aspergillaceae</taxon>
        <taxon>Aspergillus</taxon>
        <taxon>Aspergillus subgen. Nidulantes</taxon>
    </lineage>
</organism>
<dbReference type="PROSITE" id="PS50850">
    <property type="entry name" value="MFS"/>
    <property type="match status" value="1"/>
</dbReference>
<dbReference type="GO" id="GO:0022857">
    <property type="term" value="F:transmembrane transporter activity"/>
    <property type="evidence" value="ECO:0007669"/>
    <property type="project" value="InterPro"/>
</dbReference>
<evidence type="ECO:0000259" key="8">
    <source>
        <dbReference type="PROSITE" id="PS50850"/>
    </source>
</evidence>
<feature type="region of interest" description="Disordered" evidence="6">
    <location>
        <begin position="1"/>
        <end position="29"/>
    </location>
</feature>
<evidence type="ECO:0000256" key="7">
    <source>
        <dbReference type="SAM" id="Phobius"/>
    </source>
</evidence>
<feature type="transmembrane region" description="Helical" evidence="7">
    <location>
        <begin position="162"/>
        <end position="182"/>
    </location>
</feature>
<evidence type="ECO:0000313" key="10">
    <source>
        <dbReference type="Proteomes" id="UP000184073"/>
    </source>
</evidence>
<dbReference type="Pfam" id="PF07690">
    <property type="entry name" value="MFS_1"/>
    <property type="match status" value="1"/>
</dbReference>
<evidence type="ECO:0000256" key="4">
    <source>
        <dbReference type="ARBA" id="ARBA00022989"/>
    </source>
</evidence>
<dbReference type="Proteomes" id="UP000184073">
    <property type="component" value="Unassembled WGS sequence"/>
</dbReference>
<protein>
    <recommendedName>
        <fullName evidence="8">Major facilitator superfamily (MFS) profile domain-containing protein</fullName>
    </recommendedName>
</protein>
<feature type="transmembrane region" description="Helical" evidence="7">
    <location>
        <begin position="34"/>
        <end position="53"/>
    </location>
</feature>
<proteinExistence type="inferred from homology"/>
<comment type="similarity">
    <text evidence="2">Belongs to the major facilitator superfamily.</text>
</comment>
<gene>
    <name evidence="9" type="ORF">ASPVEDRAFT_133246</name>
</gene>
<dbReference type="OrthoDB" id="5296287at2759"/>
<feature type="transmembrane region" description="Helical" evidence="7">
    <location>
        <begin position="424"/>
        <end position="446"/>
    </location>
</feature>
<dbReference type="AlphaFoldDB" id="A0A1L9PKM2"/>
<dbReference type="GO" id="GO:0016020">
    <property type="term" value="C:membrane"/>
    <property type="evidence" value="ECO:0007669"/>
    <property type="project" value="UniProtKB-SubCell"/>
</dbReference>
<keyword evidence="10" id="KW-1185">Reference proteome</keyword>
<accession>A0A1L9PKM2</accession>
<dbReference type="EMBL" id="KV878129">
    <property type="protein sequence ID" value="OJJ02074.1"/>
    <property type="molecule type" value="Genomic_DNA"/>
</dbReference>
<dbReference type="SUPFAM" id="SSF103473">
    <property type="entry name" value="MFS general substrate transporter"/>
    <property type="match status" value="1"/>
</dbReference>
<feature type="transmembrane region" description="Helical" evidence="7">
    <location>
        <begin position="73"/>
        <end position="91"/>
    </location>
</feature>
<keyword evidence="5 7" id="KW-0472">Membrane</keyword>
<dbReference type="Gene3D" id="1.20.1250.20">
    <property type="entry name" value="MFS general substrate transporter like domains"/>
    <property type="match status" value="1"/>
</dbReference>
<dbReference type="InterPro" id="IPR036259">
    <property type="entry name" value="MFS_trans_sf"/>
</dbReference>
<feature type="transmembrane region" description="Helical" evidence="7">
    <location>
        <begin position="103"/>
        <end position="122"/>
    </location>
</feature>
<feature type="transmembrane region" description="Helical" evidence="7">
    <location>
        <begin position="255"/>
        <end position="274"/>
    </location>
</feature>
<comment type="subcellular location">
    <subcellularLocation>
        <location evidence="1">Membrane</location>
        <topology evidence="1">Multi-pass membrane protein</topology>
    </subcellularLocation>
</comment>
<dbReference type="InterPro" id="IPR020846">
    <property type="entry name" value="MFS_dom"/>
</dbReference>
<feature type="transmembrane region" description="Helical" evidence="7">
    <location>
        <begin position="394"/>
        <end position="412"/>
    </location>
</feature>